<dbReference type="SUPFAM" id="SSF51735">
    <property type="entry name" value="NAD(P)-binding Rossmann-fold domains"/>
    <property type="match status" value="1"/>
</dbReference>
<dbReference type="Pfam" id="PF00202">
    <property type="entry name" value="Aminotran_3"/>
    <property type="match status" value="1"/>
</dbReference>
<dbReference type="PANTHER" id="PTHR11986:SF121">
    <property type="entry name" value="BLR3010 PROTEIN"/>
    <property type="match status" value="1"/>
</dbReference>
<keyword evidence="2 4" id="KW-0032">Aminotransferase</keyword>
<evidence type="ECO:0000256" key="2">
    <source>
        <dbReference type="ARBA" id="ARBA00022576"/>
    </source>
</evidence>
<dbReference type="GO" id="GO:0042802">
    <property type="term" value="F:identical protein binding"/>
    <property type="evidence" value="ECO:0007669"/>
    <property type="project" value="TreeGrafter"/>
</dbReference>
<dbReference type="Gene3D" id="3.40.640.10">
    <property type="entry name" value="Type I PLP-dependent aspartate aminotransferase-like (Major domain)"/>
    <property type="match status" value="1"/>
</dbReference>
<keyword evidence="3" id="KW-0663">Pyridoxal phosphate</keyword>
<dbReference type="SUPFAM" id="SSF53383">
    <property type="entry name" value="PLP-dependent transferases"/>
    <property type="match status" value="1"/>
</dbReference>
<proteinExistence type="predicted"/>
<dbReference type="GO" id="GO:0030170">
    <property type="term" value="F:pyridoxal phosphate binding"/>
    <property type="evidence" value="ECO:0007669"/>
    <property type="project" value="InterPro"/>
</dbReference>
<gene>
    <name evidence="4" type="ORF">SAMN02745724_00781</name>
</gene>
<dbReference type="RefSeq" id="WP_091980158.1">
    <property type="nucleotide sequence ID" value="NZ_FOLO01000004.1"/>
</dbReference>
<dbReference type="InterPro" id="IPR005814">
    <property type="entry name" value="Aminotrans_3"/>
</dbReference>
<dbReference type="InterPro" id="IPR049704">
    <property type="entry name" value="Aminotrans_3_PPA_site"/>
</dbReference>
<evidence type="ECO:0000256" key="1">
    <source>
        <dbReference type="ARBA" id="ARBA00001933"/>
    </source>
</evidence>
<name>A0A1I1G8V6_9GAMM</name>
<dbReference type="InterPro" id="IPR015424">
    <property type="entry name" value="PyrdxlP-dep_Trfase"/>
</dbReference>
<dbReference type="AlphaFoldDB" id="A0A1I1G8V6"/>
<dbReference type="PROSITE" id="PS00600">
    <property type="entry name" value="AA_TRANSFER_CLASS_3"/>
    <property type="match status" value="1"/>
</dbReference>
<dbReference type="CDD" id="cd00610">
    <property type="entry name" value="OAT_like"/>
    <property type="match status" value="1"/>
</dbReference>
<dbReference type="InterPro" id="IPR015422">
    <property type="entry name" value="PyrdxlP-dep_Trfase_small"/>
</dbReference>
<dbReference type="EMBL" id="FOLO01000004">
    <property type="protein sequence ID" value="SFC05580.1"/>
    <property type="molecule type" value="Genomic_DNA"/>
</dbReference>
<dbReference type="PANTHER" id="PTHR11986">
    <property type="entry name" value="AMINOTRANSFERASE CLASS III"/>
    <property type="match status" value="1"/>
</dbReference>
<reference evidence="4 5" key="1">
    <citation type="submission" date="2016-10" db="EMBL/GenBank/DDBJ databases">
        <authorList>
            <person name="de Groot N.N."/>
        </authorList>
    </citation>
    <scope>NUCLEOTIDE SEQUENCE [LARGE SCALE GENOMIC DNA]</scope>
    <source>
        <strain evidence="4 5">DSM 6059</strain>
    </source>
</reference>
<dbReference type="GO" id="GO:0008483">
    <property type="term" value="F:transaminase activity"/>
    <property type="evidence" value="ECO:0007669"/>
    <property type="project" value="UniProtKB-KW"/>
</dbReference>
<evidence type="ECO:0000256" key="3">
    <source>
        <dbReference type="ARBA" id="ARBA00022898"/>
    </source>
</evidence>
<sequence>MKFGFIAHPTSVLLKRYVKMLDLFERTSSDFIDGYDRDLWSKKNTVPFMNFEKIVSATGAECEGVVKYMPLTAEEMLSSSKETLARIKQGVDDLTEQGTEIVGLGGFTSIVGKRGLEVAQYANIPVTSGNSLTTFSAYKALEQILEWLEVAPQNETICILGYPGSISLALSHLLLRRGFKLCLIHRTETTPAEQLLAHLPSKYHGQVTLSADIESCYQKYKIFAGATSAGGIVDPDLLQSGSIFIDVALPRDISGDYRPKRQDILVIDGGTVTASSDVKLGGESLNFAIKQQINGCLAETMVLALENRNETFSIGRQLDPDKVIEIGELAQKHGFYSYPFSSYGERVEKDHILSFKRYFDQDKRQENSQLEFIDSVISQSVSAEDTFNRHRDYINPLMVDFLKMQRCDRVFVKGEGTTLFDEKNEPFLDMVAGFGCLNLGHSPKEVIDSVTQYLNEQKTNFVQYVSIAQETAKLAEVLSHISPGKLQRTFFSNSGTEAVEAAIKIAKSATGNAKIAYLKNSYHGKTLGALSITGREKHRKDFEPLLEHCIEVPFGDIAALRLVLTEQDIGAFILEPIQGEGGVIVPPDGYLTQVQSLCHQTDTLLMVDEIQTGLGRTGRLFACEWENIQPDVLMLSKSLSGGLMPIGATLCTTQVWEKAYGSSDKFLLHTSTFGGGNLASVAALSSLRSLISQDLTAKALEMGNYFKQELQRVTKDYDFIGEIRGKGLMLGIAFSNSFENAVEACVREFGTRLPGDWFTIYKFLPDEVKQHLISAMTRMESSLSEMFCMKFVTKLGQDHNILTFVTANSSTVIRVQPPLVISKAEVDRFVCAFAQVCEEMSTFNN</sequence>
<dbReference type="STRING" id="1123010.SAMN02745724_00781"/>
<dbReference type="Gene3D" id="3.40.50.720">
    <property type="entry name" value="NAD(P)-binding Rossmann-like Domain"/>
    <property type="match status" value="1"/>
</dbReference>
<evidence type="ECO:0000313" key="5">
    <source>
        <dbReference type="Proteomes" id="UP000198862"/>
    </source>
</evidence>
<keyword evidence="4" id="KW-0808">Transferase</keyword>
<accession>A0A1I1G8V6</accession>
<evidence type="ECO:0000313" key="4">
    <source>
        <dbReference type="EMBL" id="SFC05580.1"/>
    </source>
</evidence>
<dbReference type="OrthoDB" id="9801052at2"/>
<keyword evidence="5" id="KW-1185">Reference proteome</keyword>
<dbReference type="InterPro" id="IPR036291">
    <property type="entry name" value="NAD(P)-bd_dom_sf"/>
</dbReference>
<comment type="cofactor">
    <cofactor evidence="1">
        <name>pyridoxal 5'-phosphate</name>
        <dbReference type="ChEBI" id="CHEBI:597326"/>
    </cofactor>
</comment>
<protein>
    <submittedName>
        <fullName evidence="4">Acetylornithine/succinyldiaminopimelate/putrescine aminotransferase</fullName>
    </submittedName>
</protein>
<organism evidence="4 5">
    <name type="scientific">Pseudoalteromonas denitrificans DSM 6059</name>
    <dbReference type="NCBI Taxonomy" id="1123010"/>
    <lineage>
        <taxon>Bacteria</taxon>
        <taxon>Pseudomonadati</taxon>
        <taxon>Pseudomonadota</taxon>
        <taxon>Gammaproteobacteria</taxon>
        <taxon>Alteromonadales</taxon>
        <taxon>Pseudoalteromonadaceae</taxon>
        <taxon>Pseudoalteromonas</taxon>
    </lineage>
</organism>
<dbReference type="InterPro" id="IPR015421">
    <property type="entry name" value="PyrdxlP-dep_Trfase_major"/>
</dbReference>
<dbReference type="InterPro" id="IPR050103">
    <property type="entry name" value="Class-III_PLP-dep_AT"/>
</dbReference>
<dbReference type="FunFam" id="3.40.640.10:FF:000004">
    <property type="entry name" value="Acetylornithine aminotransferase"/>
    <property type="match status" value="1"/>
</dbReference>
<dbReference type="Gene3D" id="3.90.1150.10">
    <property type="entry name" value="Aspartate Aminotransferase, domain 1"/>
    <property type="match status" value="1"/>
</dbReference>
<dbReference type="Proteomes" id="UP000198862">
    <property type="component" value="Unassembled WGS sequence"/>
</dbReference>